<evidence type="ECO:0000313" key="1">
    <source>
        <dbReference type="EMBL" id="VEL32006.1"/>
    </source>
</evidence>
<gene>
    <name evidence="1" type="ORF">PXEA_LOCUS25446</name>
</gene>
<protein>
    <submittedName>
        <fullName evidence="1">Uncharacterized protein</fullName>
    </submittedName>
</protein>
<keyword evidence="2" id="KW-1185">Reference proteome</keyword>
<evidence type="ECO:0000313" key="2">
    <source>
        <dbReference type="Proteomes" id="UP000784294"/>
    </source>
</evidence>
<name>A0A448XA22_9PLAT</name>
<organism evidence="1 2">
    <name type="scientific">Protopolystoma xenopodis</name>
    <dbReference type="NCBI Taxonomy" id="117903"/>
    <lineage>
        <taxon>Eukaryota</taxon>
        <taxon>Metazoa</taxon>
        <taxon>Spiralia</taxon>
        <taxon>Lophotrochozoa</taxon>
        <taxon>Platyhelminthes</taxon>
        <taxon>Monogenea</taxon>
        <taxon>Polyopisthocotylea</taxon>
        <taxon>Polystomatidea</taxon>
        <taxon>Polystomatidae</taxon>
        <taxon>Protopolystoma</taxon>
    </lineage>
</organism>
<proteinExistence type="predicted"/>
<dbReference type="EMBL" id="CAAALY010129153">
    <property type="protein sequence ID" value="VEL32006.1"/>
    <property type="molecule type" value="Genomic_DNA"/>
</dbReference>
<comment type="caution">
    <text evidence="1">The sequence shown here is derived from an EMBL/GenBank/DDBJ whole genome shotgun (WGS) entry which is preliminary data.</text>
</comment>
<dbReference type="Proteomes" id="UP000784294">
    <property type="component" value="Unassembled WGS sequence"/>
</dbReference>
<accession>A0A448XA22</accession>
<sequence length="44" mass="4901">MYGDFGAGIPFEGDCPLRDREDVSRNLSHEVCKSISNATLTNER</sequence>
<reference evidence="1" key="1">
    <citation type="submission" date="2018-11" db="EMBL/GenBank/DDBJ databases">
        <authorList>
            <consortium name="Pathogen Informatics"/>
        </authorList>
    </citation>
    <scope>NUCLEOTIDE SEQUENCE</scope>
</reference>
<dbReference type="AlphaFoldDB" id="A0A448XA22"/>